<dbReference type="InterPro" id="IPR005629">
    <property type="entry name" value="Skn1/Kre6/Sbg1"/>
</dbReference>
<keyword evidence="3" id="KW-0812">Transmembrane</keyword>
<dbReference type="InterPro" id="IPR000757">
    <property type="entry name" value="Beta-glucanase-like"/>
</dbReference>
<accession>A0ABR1JLE1</accession>
<dbReference type="InterPro" id="IPR013320">
    <property type="entry name" value="ConA-like_dom_sf"/>
</dbReference>
<evidence type="ECO:0000256" key="1">
    <source>
        <dbReference type="ARBA" id="ARBA00004606"/>
    </source>
</evidence>
<evidence type="ECO:0000313" key="10">
    <source>
        <dbReference type="EMBL" id="KAK7462970.1"/>
    </source>
</evidence>
<dbReference type="Pfam" id="PF03935">
    <property type="entry name" value="SKN1_KRE6_Sbg1"/>
    <property type="match status" value="1"/>
</dbReference>
<comment type="similarity">
    <text evidence="2">Belongs to the SKN1/KRE6 family.</text>
</comment>
<dbReference type="Gene3D" id="2.60.120.200">
    <property type="match status" value="1"/>
</dbReference>
<evidence type="ECO:0000256" key="7">
    <source>
        <dbReference type="ARBA" id="ARBA00023180"/>
    </source>
</evidence>
<proteinExistence type="inferred from homology"/>
<organism evidence="10 11">
    <name type="scientific">Marasmiellus scandens</name>
    <dbReference type="NCBI Taxonomy" id="2682957"/>
    <lineage>
        <taxon>Eukaryota</taxon>
        <taxon>Fungi</taxon>
        <taxon>Dikarya</taxon>
        <taxon>Basidiomycota</taxon>
        <taxon>Agaricomycotina</taxon>
        <taxon>Agaricomycetes</taxon>
        <taxon>Agaricomycetidae</taxon>
        <taxon>Agaricales</taxon>
        <taxon>Marasmiineae</taxon>
        <taxon>Omphalotaceae</taxon>
        <taxon>Marasmiellus</taxon>
    </lineage>
</organism>
<dbReference type="EMBL" id="JBANRG010000010">
    <property type="protein sequence ID" value="KAK7462970.1"/>
    <property type="molecule type" value="Genomic_DNA"/>
</dbReference>
<gene>
    <name evidence="10" type="ORF">VKT23_007551</name>
</gene>
<sequence>MSSSDSSAVYPIVQAIRNRSSQNNFAAQTNGTGQVLSMGNWGLIDLDTPKEALTIASYHDPDGPRMQLVFSDEFNEEGRSFYPGDDPFWQAEQLHYWATNNLEWYDPSAITTRNGSLAITLSEAIPELNYNLSYKGGLLTSWNKFCFTGGLIQTSVRLPGANNVIGLWPAVWTMGNLGRAGYGATLDGLWPYSYDNCDLGTLPNQTLNGFPEGALTSGFNNGPLSFASGQRLSRCTCPGEFHPGPTHEDGSFVGRSAPEIDIFEAQTNGKKGAVSQSSQWAPFDFGYDWKNTSDVMTIYNTDISKENTYHGAVYQEATSVVTDTDSDCYELGGTGCFSVYGFEYKPGKHSSKVFSSLTHNGSRV</sequence>
<keyword evidence="4" id="KW-0735">Signal-anchor</keyword>
<evidence type="ECO:0000256" key="3">
    <source>
        <dbReference type="ARBA" id="ARBA00022692"/>
    </source>
</evidence>
<protein>
    <recommendedName>
        <fullName evidence="9">GH16 domain-containing protein</fullName>
    </recommendedName>
</protein>
<evidence type="ECO:0000256" key="8">
    <source>
        <dbReference type="ARBA" id="ARBA00023316"/>
    </source>
</evidence>
<dbReference type="PROSITE" id="PS51762">
    <property type="entry name" value="GH16_2"/>
    <property type="match status" value="1"/>
</dbReference>
<name>A0ABR1JLE1_9AGAR</name>
<dbReference type="Proteomes" id="UP001498398">
    <property type="component" value="Unassembled WGS sequence"/>
</dbReference>
<keyword evidence="6" id="KW-0472">Membrane</keyword>
<keyword evidence="7" id="KW-0325">Glycoprotein</keyword>
<dbReference type="PANTHER" id="PTHR31361">
    <property type="entry name" value="BETA-GLUCAN SYNTHESIS-ASSOCIATED PROTEIN KRE6-RELATED"/>
    <property type="match status" value="1"/>
</dbReference>
<evidence type="ECO:0000259" key="9">
    <source>
        <dbReference type="PROSITE" id="PS51762"/>
    </source>
</evidence>
<keyword evidence="5" id="KW-1133">Transmembrane helix</keyword>
<evidence type="ECO:0000256" key="2">
    <source>
        <dbReference type="ARBA" id="ARBA00010962"/>
    </source>
</evidence>
<dbReference type="PANTHER" id="PTHR31361:SF1">
    <property type="entry name" value="BETA-GLUCAN SYNTHESIS-ASSOCIATED PROTEIN KRE6-RELATED"/>
    <property type="match status" value="1"/>
</dbReference>
<evidence type="ECO:0000256" key="5">
    <source>
        <dbReference type="ARBA" id="ARBA00022989"/>
    </source>
</evidence>
<comment type="caution">
    <text evidence="10">The sequence shown here is derived from an EMBL/GenBank/DDBJ whole genome shotgun (WGS) entry which is preliminary data.</text>
</comment>
<keyword evidence="8" id="KW-0961">Cell wall biogenesis/degradation</keyword>
<keyword evidence="11" id="KW-1185">Reference proteome</keyword>
<evidence type="ECO:0000313" key="11">
    <source>
        <dbReference type="Proteomes" id="UP001498398"/>
    </source>
</evidence>
<feature type="domain" description="GH16" evidence="9">
    <location>
        <begin position="56"/>
        <end position="306"/>
    </location>
</feature>
<dbReference type="SUPFAM" id="SSF49899">
    <property type="entry name" value="Concanavalin A-like lectins/glucanases"/>
    <property type="match status" value="1"/>
</dbReference>
<evidence type="ECO:0000256" key="6">
    <source>
        <dbReference type="ARBA" id="ARBA00023136"/>
    </source>
</evidence>
<comment type="subcellular location">
    <subcellularLocation>
        <location evidence="1">Membrane</location>
        <topology evidence="1">Single-pass type II membrane protein</topology>
    </subcellularLocation>
</comment>
<evidence type="ECO:0000256" key="4">
    <source>
        <dbReference type="ARBA" id="ARBA00022968"/>
    </source>
</evidence>
<reference evidence="10 11" key="1">
    <citation type="submission" date="2024-01" db="EMBL/GenBank/DDBJ databases">
        <title>A draft genome for the cacao thread blight pathogen Marasmiellus scandens.</title>
        <authorList>
            <person name="Baruah I.K."/>
            <person name="Leung J."/>
            <person name="Bukari Y."/>
            <person name="Amoako-Attah I."/>
            <person name="Meinhardt L.W."/>
            <person name="Bailey B.A."/>
            <person name="Cohen S.P."/>
        </authorList>
    </citation>
    <scope>NUCLEOTIDE SEQUENCE [LARGE SCALE GENOMIC DNA]</scope>
    <source>
        <strain evidence="10 11">GH-19</strain>
    </source>
</reference>